<dbReference type="PANTHER" id="PTHR42685:SF22">
    <property type="entry name" value="CONDITIONED MEDIUM FACTOR RECEPTOR 1"/>
    <property type="match status" value="1"/>
</dbReference>
<dbReference type="PANTHER" id="PTHR42685">
    <property type="entry name" value="GERANYLGERANYL DIPHOSPHATE REDUCTASE"/>
    <property type="match status" value="1"/>
</dbReference>
<dbReference type="Gene3D" id="3.50.50.60">
    <property type="entry name" value="FAD/NAD(P)-binding domain"/>
    <property type="match status" value="1"/>
</dbReference>
<dbReference type="SUPFAM" id="SSF51905">
    <property type="entry name" value="FAD/NAD(P)-binding domain"/>
    <property type="match status" value="1"/>
</dbReference>
<evidence type="ECO:0000313" key="3">
    <source>
        <dbReference type="Proteomes" id="UP000702544"/>
    </source>
</evidence>
<name>A0AAE4Z7W4_9BACT</name>
<gene>
    <name evidence="2" type="ORF">GWO12_07115</name>
</gene>
<accession>A0AAE4Z7W4</accession>
<dbReference type="GO" id="GO:0071949">
    <property type="term" value="F:FAD binding"/>
    <property type="evidence" value="ECO:0007669"/>
    <property type="project" value="InterPro"/>
</dbReference>
<dbReference type="PRINTS" id="PR00420">
    <property type="entry name" value="RNGMNOXGNASE"/>
</dbReference>
<organism evidence="2 3">
    <name type="scientific">Candidatus Kutchimonas denitrificans</name>
    <dbReference type="NCBI Taxonomy" id="3056748"/>
    <lineage>
        <taxon>Bacteria</taxon>
        <taxon>Pseudomonadati</taxon>
        <taxon>Gemmatimonadota</taxon>
        <taxon>Gemmatimonadia</taxon>
        <taxon>Candidatus Palauibacterales</taxon>
        <taxon>Candidatus Palauibacteraceae</taxon>
        <taxon>Candidatus Kutchimonas</taxon>
    </lineage>
</organism>
<dbReference type="Pfam" id="PF01494">
    <property type="entry name" value="FAD_binding_3"/>
    <property type="match status" value="1"/>
</dbReference>
<sequence>MTVRDADVIVVGGGPAGSAVALRLARGGHDVMVLERAAFPRDKPCGDCVNPGAVAELEALGLASELAERLEPQGLKGWSIEAPNGRRFRAEFGVGETGWAVRRRDFDAALLAEAELAGARVSHGARVFGLVTGTENRVVGVRFRRGGAVGELRSSLVVGADGLRSVVQRRLGLASRPPRLRKIAIVGHLAGPNGAGDRGELRVRVGRSCGYAPFAEGGNVTLVVPRSDAAAMGGNPRRFLERGLGAFPEIERRVRSAGLEDDVLVTGPFDRPVRRAWAPGAVLVGDAAGYYDPFTGQGIHQALRSARLAAAAIAVALEDSDAANASLRRYDWRLRFELAPTRALQRTIESVIRRPGLMGWLVAAMAANPALATRLIRATGDLTHPAAVLDPRLWLRALPSLIGEL</sequence>
<dbReference type="InterPro" id="IPR050407">
    <property type="entry name" value="Geranylgeranyl_reductase"/>
</dbReference>
<proteinExistence type="predicted"/>
<feature type="domain" description="FAD-binding" evidence="1">
    <location>
        <begin position="5"/>
        <end position="331"/>
    </location>
</feature>
<dbReference type="EMBL" id="JAACAK010000049">
    <property type="protein sequence ID" value="NIR74869.1"/>
    <property type="molecule type" value="Genomic_DNA"/>
</dbReference>
<dbReference type="InterPro" id="IPR036188">
    <property type="entry name" value="FAD/NAD-bd_sf"/>
</dbReference>
<dbReference type="AlphaFoldDB" id="A0AAE4Z7W4"/>
<dbReference type="InterPro" id="IPR002938">
    <property type="entry name" value="FAD-bd"/>
</dbReference>
<evidence type="ECO:0000313" key="2">
    <source>
        <dbReference type="EMBL" id="NIR74869.1"/>
    </source>
</evidence>
<dbReference type="Proteomes" id="UP000702544">
    <property type="component" value="Unassembled WGS sequence"/>
</dbReference>
<protein>
    <submittedName>
        <fullName evidence="2">FAD-dependent oxidoreductase</fullName>
    </submittedName>
</protein>
<comment type="caution">
    <text evidence="2">The sequence shown here is derived from an EMBL/GenBank/DDBJ whole genome shotgun (WGS) entry which is preliminary data.</text>
</comment>
<reference evidence="2 3" key="1">
    <citation type="submission" date="2020-01" db="EMBL/GenBank/DDBJ databases">
        <title>Genomes assembled from Gulf of Kutch pelagic sediment metagenomes.</title>
        <authorList>
            <person name="Chandrashekar M."/>
            <person name="Mahajan M.S."/>
            <person name="Dave K.J."/>
            <person name="Vatsa P."/>
            <person name="Nathani N.M."/>
        </authorList>
    </citation>
    <scope>NUCLEOTIDE SEQUENCE [LARGE SCALE GENOMIC DNA]</scope>
    <source>
        <strain evidence="2">KS3-K002</strain>
    </source>
</reference>
<evidence type="ECO:0000259" key="1">
    <source>
        <dbReference type="Pfam" id="PF01494"/>
    </source>
</evidence>